<dbReference type="GO" id="GO:0004045">
    <property type="term" value="F:peptidyl-tRNA hydrolase activity"/>
    <property type="evidence" value="ECO:0007669"/>
    <property type="project" value="UniProtKB-UniRule"/>
</dbReference>
<dbReference type="InterPro" id="IPR001328">
    <property type="entry name" value="Pept_tRNA_hydro"/>
</dbReference>
<dbReference type="GO" id="GO:0006515">
    <property type="term" value="P:protein quality control for misfolded or incompletely synthesized proteins"/>
    <property type="evidence" value="ECO:0007669"/>
    <property type="project" value="UniProtKB-UniRule"/>
</dbReference>
<dbReference type="SUPFAM" id="SSF53178">
    <property type="entry name" value="Peptidyl-tRNA hydrolase-like"/>
    <property type="match status" value="1"/>
</dbReference>
<dbReference type="AlphaFoldDB" id="E7C6R0"/>
<protein>
    <recommendedName>
        <fullName evidence="5 6">Peptidyl-tRNA hydrolase</fullName>
        <shortName evidence="6">Pth</shortName>
        <ecNumber evidence="1 6">3.1.1.29</ecNumber>
    </recommendedName>
</protein>
<evidence type="ECO:0000256" key="5">
    <source>
        <dbReference type="ARBA" id="ARBA00050038"/>
    </source>
</evidence>
<comment type="catalytic activity">
    <reaction evidence="6">
        <text>an N-acyl-L-alpha-aminoacyl-tRNA + H2O = an N-acyl-L-amino acid + a tRNA + H(+)</text>
        <dbReference type="Rhea" id="RHEA:54448"/>
        <dbReference type="Rhea" id="RHEA-COMP:10123"/>
        <dbReference type="Rhea" id="RHEA-COMP:13883"/>
        <dbReference type="ChEBI" id="CHEBI:15377"/>
        <dbReference type="ChEBI" id="CHEBI:15378"/>
        <dbReference type="ChEBI" id="CHEBI:59874"/>
        <dbReference type="ChEBI" id="CHEBI:78442"/>
        <dbReference type="ChEBI" id="CHEBI:138191"/>
        <dbReference type="EC" id="3.1.1.29"/>
    </reaction>
</comment>
<comment type="function">
    <text evidence="6">Hydrolyzes ribosome-free peptidyl-tRNAs (with 1 or more amino acids incorporated), which drop off the ribosome during protein synthesis, or as a result of ribosome stalling.</text>
</comment>
<feature type="site" description="Discriminates between blocked and unblocked aminoacyl-tRNA" evidence="6">
    <location>
        <position position="30"/>
    </location>
</feature>
<comment type="function">
    <text evidence="6">Catalyzes the release of premature peptidyl moieties from peptidyl-tRNA molecules trapped in stalled 50S ribosomal subunits, and thus maintains levels of free tRNAs and 50S ribosomes.</text>
</comment>
<dbReference type="EMBL" id="GU568006">
    <property type="protein sequence ID" value="ADI23134.1"/>
    <property type="molecule type" value="Genomic_DNA"/>
</dbReference>
<name>E7C6R0_9GAMM</name>
<dbReference type="CDD" id="cd00462">
    <property type="entry name" value="PTH"/>
    <property type="match status" value="1"/>
</dbReference>
<dbReference type="HAMAP" id="MF_00083">
    <property type="entry name" value="Pept_tRNA_hydro_bact"/>
    <property type="match status" value="1"/>
</dbReference>
<evidence type="ECO:0000256" key="6">
    <source>
        <dbReference type="HAMAP-Rule" id="MF_00083"/>
    </source>
</evidence>
<comment type="subcellular location">
    <subcellularLocation>
        <location evidence="6">Cytoplasm</location>
    </subcellularLocation>
</comment>
<comment type="subunit">
    <text evidence="6">Monomer.</text>
</comment>
<evidence type="ECO:0000256" key="4">
    <source>
        <dbReference type="ARBA" id="ARBA00022884"/>
    </source>
</evidence>
<organism evidence="7">
    <name type="scientific">uncultured gamma proteobacterium HF0770_09E07</name>
    <dbReference type="NCBI Taxonomy" id="723576"/>
    <lineage>
        <taxon>Bacteria</taxon>
        <taxon>Pseudomonadati</taxon>
        <taxon>Pseudomonadota</taxon>
        <taxon>Gammaproteobacteria</taxon>
        <taxon>environmental samples</taxon>
    </lineage>
</organism>
<keyword evidence="6" id="KW-0963">Cytoplasm</keyword>
<dbReference type="InterPro" id="IPR036416">
    <property type="entry name" value="Pept_tRNA_hydro_sf"/>
</dbReference>
<proteinExistence type="inferred from homology"/>
<reference evidence="7" key="1">
    <citation type="submission" date="2010-01" db="EMBL/GenBank/DDBJ databases">
        <title>Genome fragments of uncultured bacteria from the North Pacific subtropical Gyre.</title>
        <authorList>
            <person name="Pham V.D."/>
            <person name="Delong E.F."/>
        </authorList>
    </citation>
    <scope>NUCLEOTIDE SEQUENCE</scope>
</reference>
<accession>E7C6R0</accession>
<dbReference type="FunFam" id="3.40.50.1470:FF:000001">
    <property type="entry name" value="Peptidyl-tRNA hydrolase"/>
    <property type="match status" value="1"/>
</dbReference>
<evidence type="ECO:0000256" key="3">
    <source>
        <dbReference type="ARBA" id="ARBA00022801"/>
    </source>
</evidence>
<comment type="caution">
    <text evidence="6">Lacks conserved residue(s) required for the propagation of feature annotation.</text>
</comment>
<comment type="similarity">
    <text evidence="6">Belongs to the PTH family.</text>
</comment>
<gene>
    <name evidence="6" type="primary">pth</name>
</gene>
<dbReference type="Gene3D" id="3.40.50.1470">
    <property type="entry name" value="Peptidyl-tRNA hydrolase"/>
    <property type="match status" value="1"/>
</dbReference>
<dbReference type="GO" id="GO:0072344">
    <property type="term" value="P:rescue of stalled ribosome"/>
    <property type="evidence" value="ECO:0007669"/>
    <property type="project" value="UniProtKB-UniRule"/>
</dbReference>
<dbReference type="GO" id="GO:0005737">
    <property type="term" value="C:cytoplasm"/>
    <property type="evidence" value="ECO:0007669"/>
    <property type="project" value="UniProtKB-SubCell"/>
</dbReference>
<feature type="active site" description="Proton acceptor" evidence="6">
    <location>
        <position position="40"/>
    </location>
</feature>
<dbReference type="Pfam" id="PF01195">
    <property type="entry name" value="Pept_tRNA_hydro"/>
    <property type="match status" value="1"/>
</dbReference>
<feature type="binding site" evidence="6">
    <location>
        <position position="88"/>
    </location>
    <ligand>
        <name>tRNA</name>
        <dbReference type="ChEBI" id="CHEBI:17843"/>
    </ligand>
</feature>
<sequence>MKNLLKIIAQKILGKNQSNLLDLCIVGLGNPGDKYNHSRHNAGYDYLDLICNQLSVELKKSNKIEGLLGETTYKDLKIGFVKPNEFINNSGRTLSLIKKYKVKELNNVLVIHDDMDLEPGEVKLKIGGGHSGHRGLKDIINKVGNDFVRLRLGIGHPPVKEETNAWVIKKPTPSEKEGLNNAFIKANESLDQLLNKEWLIAMNDLHTK</sequence>
<keyword evidence="4 6" id="KW-0694">RNA-binding</keyword>
<keyword evidence="2 6" id="KW-0820">tRNA-binding</keyword>
<evidence type="ECO:0000313" key="7">
    <source>
        <dbReference type="EMBL" id="ADI23134.1"/>
    </source>
</evidence>
<dbReference type="PANTHER" id="PTHR17224">
    <property type="entry name" value="PEPTIDYL-TRNA HYDROLASE"/>
    <property type="match status" value="1"/>
</dbReference>
<evidence type="ECO:0000256" key="1">
    <source>
        <dbReference type="ARBA" id="ARBA00013260"/>
    </source>
</evidence>
<keyword evidence="3 6" id="KW-0378">Hydrolase</keyword>
<dbReference type="PANTHER" id="PTHR17224:SF1">
    <property type="entry name" value="PEPTIDYL-TRNA HYDROLASE"/>
    <property type="match status" value="1"/>
</dbReference>
<dbReference type="GO" id="GO:0000049">
    <property type="term" value="F:tRNA binding"/>
    <property type="evidence" value="ECO:0007669"/>
    <property type="project" value="UniProtKB-UniRule"/>
</dbReference>
<feature type="binding site" evidence="6">
    <location>
        <position position="86"/>
    </location>
    <ligand>
        <name>tRNA</name>
        <dbReference type="ChEBI" id="CHEBI:17843"/>
    </ligand>
</feature>
<dbReference type="EC" id="3.1.1.29" evidence="1 6"/>
<feature type="site" description="Stabilizes the basic form of H active site to accept a proton" evidence="6">
    <location>
        <position position="113"/>
    </location>
</feature>
<evidence type="ECO:0000256" key="2">
    <source>
        <dbReference type="ARBA" id="ARBA00022555"/>
    </source>
</evidence>
<dbReference type="NCBIfam" id="TIGR00447">
    <property type="entry name" value="pth"/>
    <property type="match status" value="1"/>
</dbReference>
<feature type="binding site" evidence="6">
    <location>
        <position position="35"/>
    </location>
    <ligand>
        <name>tRNA</name>
        <dbReference type="ChEBI" id="CHEBI:17843"/>
    </ligand>
</feature>